<proteinExistence type="predicted"/>
<keyword evidence="1" id="KW-0732">Signal</keyword>
<sequence length="240" mass="26071">MHFHSLILTFALLCSFAAAAVAVPAAAPAIASEQILGAVKSLVVPRLERPPAEYKHKRDEKKWVFGGFQTDSGECKEHGKCQLWEPIDPNGRPHPWCQTFSGSNGYTPLQQPSIESAHIDVVKDKKSDYPQWVCFFYNNFDCDPSKDKDSAGRGSGFMTDKGPGSGIDLSFTTVVNGQRIHWFKAYGCMLYDDAPFKDDTTTGNTGEMMAAAGLEDLGSAAEGADIMLDTEAKNSTIGGH</sequence>
<accession>A0AAN6LV96</accession>
<keyword evidence="3" id="KW-1185">Reference proteome</keyword>
<reference evidence="2 3" key="1">
    <citation type="submission" date="2021-02" db="EMBL/GenBank/DDBJ databases">
        <title>Genome assembly of Pseudopithomyces chartarum.</title>
        <authorList>
            <person name="Jauregui R."/>
            <person name="Singh J."/>
            <person name="Voisey C."/>
        </authorList>
    </citation>
    <scope>NUCLEOTIDE SEQUENCE [LARGE SCALE GENOMIC DNA]</scope>
    <source>
        <strain evidence="2 3">AGR01</strain>
    </source>
</reference>
<protein>
    <submittedName>
        <fullName evidence="2">Uncharacterized protein</fullName>
    </submittedName>
</protein>
<evidence type="ECO:0000313" key="2">
    <source>
        <dbReference type="EMBL" id="KAK3203743.1"/>
    </source>
</evidence>
<name>A0AAN6LV96_9PLEO</name>
<feature type="chain" id="PRO_5043024011" evidence="1">
    <location>
        <begin position="23"/>
        <end position="240"/>
    </location>
</feature>
<evidence type="ECO:0000256" key="1">
    <source>
        <dbReference type="SAM" id="SignalP"/>
    </source>
</evidence>
<feature type="signal peptide" evidence="1">
    <location>
        <begin position="1"/>
        <end position="22"/>
    </location>
</feature>
<dbReference type="EMBL" id="WVTA01000010">
    <property type="protein sequence ID" value="KAK3203743.1"/>
    <property type="molecule type" value="Genomic_DNA"/>
</dbReference>
<organism evidence="2 3">
    <name type="scientific">Pseudopithomyces chartarum</name>
    <dbReference type="NCBI Taxonomy" id="1892770"/>
    <lineage>
        <taxon>Eukaryota</taxon>
        <taxon>Fungi</taxon>
        <taxon>Dikarya</taxon>
        <taxon>Ascomycota</taxon>
        <taxon>Pezizomycotina</taxon>
        <taxon>Dothideomycetes</taxon>
        <taxon>Pleosporomycetidae</taxon>
        <taxon>Pleosporales</taxon>
        <taxon>Massarineae</taxon>
        <taxon>Didymosphaeriaceae</taxon>
        <taxon>Pseudopithomyces</taxon>
    </lineage>
</organism>
<dbReference type="AlphaFoldDB" id="A0AAN6LV96"/>
<comment type="caution">
    <text evidence="2">The sequence shown here is derived from an EMBL/GenBank/DDBJ whole genome shotgun (WGS) entry which is preliminary data.</text>
</comment>
<dbReference type="Proteomes" id="UP001280581">
    <property type="component" value="Unassembled WGS sequence"/>
</dbReference>
<evidence type="ECO:0000313" key="3">
    <source>
        <dbReference type="Proteomes" id="UP001280581"/>
    </source>
</evidence>
<gene>
    <name evidence="2" type="ORF">GRF29_106g501707</name>
</gene>